<keyword evidence="3" id="KW-1185">Reference proteome</keyword>
<dbReference type="OrthoDB" id="5426872at2759"/>
<dbReference type="GeneID" id="54409845"/>
<feature type="compositionally biased region" description="Basic and acidic residues" evidence="1">
    <location>
        <begin position="181"/>
        <end position="199"/>
    </location>
</feature>
<reference evidence="2" key="1">
    <citation type="journal article" date="2020" name="Stud. Mycol.">
        <title>101 Dothideomycetes genomes: a test case for predicting lifestyles and emergence of pathogens.</title>
        <authorList>
            <person name="Haridas S."/>
            <person name="Albert R."/>
            <person name="Binder M."/>
            <person name="Bloem J."/>
            <person name="Labutti K."/>
            <person name="Salamov A."/>
            <person name="Andreopoulos B."/>
            <person name="Baker S."/>
            <person name="Barry K."/>
            <person name="Bills G."/>
            <person name="Bluhm B."/>
            <person name="Cannon C."/>
            <person name="Castanera R."/>
            <person name="Culley D."/>
            <person name="Daum C."/>
            <person name="Ezra D."/>
            <person name="Gonzalez J."/>
            <person name="Henrissat B."/>
            <person name="Kuo A."/>
            <person name="Liang C."/>
            <person name="Lipzen A."/>
            <person name="Lutzoni F."/>
            <person name="Magnuson J."/>
            <person name="Mondo S."/>
            <person name="Nolan M."/>
            <person name="Ohm R."/>
            <person name="Pangilinan J."/>
            <person name="Park H.-J."/>
            <person name="Ramirez L."/>
            <person name="Alfaro M."/>
            <person name="Sun H."/>
            <person name="Tritt A."/>
            <person name="Yoshinaga Y."/>
            <person name="Zwiers L.-H."/>
            <person name="Turgeon B."/>
            <person name="Goodwin S."/>
            <person name="Spatafora J."/>
            <person name="Crous P."/>
            <person name="Grigoriev I."/>
        </authorList>
    </citation>
    <scope>NUCLEOTIDE SEQUENCE</scope>
    <source>
        <strain evidence="2">CBS 119687</strain>
    </source>
</reference>
<evidence type="ECO:0000313" key="3">
    <source>
        <dbReference type="Proteomes" id="UP000799771"/>
    </source>
</evidence>
<sequence>MTSLEGPPPHRHISTTPISLSAGSRMLEAYLAHSEAHPHLHPDALITPTGVTFSSHGGPMGGVVMHNLRRVAAGLRGEYLEPEATPEPEADADVVADGAGAQKKARKVGRAGAEEGWQDMARYEESQGMIQVGDLGERSNALQDGGEAPEIEATGGDGKRKIEDGEGGKMDKEARKKAKKARDAERKRDNEKKRAENAE</sequence>
<dbReference type="Proteomes" id="UP000799771">
    <property type="component" value="Unassembled WGS sequence"/>
</dbReference>
<dbReference type="AlphaFoldDB" id="A0A6A6AR26"/>
<feature type="compositionally biased region" description="Basic and acidic residues" evidence="1">
    <location>
        <begin position="157"/>
        <end position="174"/>
    </location>
</feature>
<organism evidence="2 3">
    <name type="scientific">Dothidotthia symphoricarpi CBS 119687</name>
    <dbReference type="NCBI Taxonomy" id="1392245"/>
    <lineage>
        <taxon>Eukaryota</taxon>
        <taxon>Fungi</taxon>
        <taxon>Dikarya</taxon>
        <taxon>Ascomycota</taxon>
        <taxon>Pezizomycotina</taxon>
        <taxon>Dothideomycetes</taxon>
        <taxon>Pleosporomycetidae</taxon>
        <taxon>Pleosporales</taxon>
        <taxon>Dothidotthiaceae</taxon>
        <taxon>Dothidotthia</taxon>
    </lineage>
</organism>
<dbReference type="EMBL" id="ML977498">
    <property type="protein sequence ID" value="KAF2134260.1"/>
    <property type="molecule type" value="Genomic_DNA"/>
</dbReference>
<name>A0A6A6AR26_9PLEO</name>
<gene>
    <name evidence="2" type="ORF">P153DRAFT_372709</name>
</gene>
<proteinExistence type="predicted"/>
<dbReference type="RefSeq" id="XP_033528647.1">
    <property type="nucleotide sequence ID" value="XM_033669413.1"/>
</dbReference>
<protein>
    <submittedName>
        <fullName evidence="2">Uncharacterized protein</fullName>
    </submittedName>
</protein>
<feature type="region of interest" description="Disordered" evidence="1">
    <location>
        <begin position="137"/>
        <end position="199"/>
    </location>
</feature>
<accession>A0A6A6AR26</accession>
<evidence type="ECO:0000313" key="2">
    <source>
        <dbReference type="EMBL" id="KAF2134260.1"/>
    </source>
</evidence>
<evidence type="ECO:0000256" key="1">
    <source>
        <dbReference type="SAM" id="MobiDB-lite"/>
    </source>
</evidence>